<dbReference type="Proteomes" id="UP000184609">
    <property type="component" value="Unassembled WGS sequence"/>
</dbReference>
<dbReference type="OrthoDB" id="825031at2"/>
<dbReference type="STRING" id="1073327.SAMN04488108_0562"/>
<sequence length="206" mass="24271">MRKLEVVERHHAFFLDSGFIYDPAFSLYTKQFSHGKQAVFLHFTDSEDGNLLEYSLGVRIDQVENIIHKFLPSLSDYSERSLTLVQTPNKIGKELPRVFHVSTNWELSQAMMKAEKFFVSDGFPWLDQMIDPVLLERAFFHKRDYSFKTQNFIYNAFRATALAKLFNPKDYHIIRDGFLSQINRQHMTPFTIASYLQFLSFLDQLH</sequence>
<keyword evidence="2" id="KW-1185">Reference proteome</keyword>
<dbReference type="EMBL" id="FRXN01000001">
    <property type="protein sequence ID" value="SHO60085.1"/>
    <property type="molecule type" value="Genomic_DNA"/>
</dbReference>
<evidence type="ECO:0000313" key="2">
    <source>
        <dbReference type="Proteomes" id="UP000184609"/>
    </source>
</evidence>
<name>A0A1M7Z5C9_9BACT</name>
<proteinExistence type="predicted"/>
<protein>
    <submittedName>
        <fullName evidence="1">Uncharacterized protein</fullName>
    </submittedName>
</protein>
<accession>A0A1M7Z5C9</accession>
<gene>
    <name evidence="1" type="ORF">SAMN04488108_0562</name>
</gene>
<organism evidence="1 2">
    <name type="scientific">Algoriphagus zhangzhouensis</name>
    <dbReference type="NCBI Taxonomy" id="1073327"/>
    <lineage>
        <taxon>Bacteria</taxon>
        <taxon>Pseudomonadati</taxon>
        <taxon>Bacteroidota</taxon>
        <taxon>Cytophagia</taxon>
        <taxon>Cytophagales</taxon>
        <taxon>Cyclobacteriaceae</taxon>
        <taxon>Algoriphagus</taxon>
    </lineage>
</organism>
<dbReference type="AlphaFoldDB" id="A0A1M7Z5C9"/>
<reference evidence="2" key="1">
    <citation type="submission" date="2016-12" db="EMBL/GenBank/DDBJ databases">
        <authorList>
            <person name="Varghese N."/>
            <person name="Submissions S."/>
        </authorList>
    </citation>
    <scope>NUCLEOTIDE SEQUENCE [LARGE SCALE GENOMIC DNA]</scope>
    <source>
        <strain evidence="2">DSM 25035</strain>
    </source>
</reference>
<dbReference type="RefSeq" id="WP_073570218.1">
    <property type="nucleotide sequence ID" value="NZ_FRXN01000001.1"/>
</dbReference>
<evidence type="ECO:0000313" key="1">
    <source>
        <dbReference type="EMBL" id="SHO60085.1"/>
    </source>
</evidence>